<evidence type="ECO:0000313" key="3">
    <source>
        <dbReference type="Proteomes" id="UP001221898"/>
    </source>
</evidence>
<dbReference type="EMBL" id="JAINUG010000211">
    <property type="protein sequence ID" value="KAJ8387400.1"/>
    <property type="molecule type" value="Genomic_DNA"/>
</dbReference>
<sequence>MIIFVCISFLLSFLHPEEMKNKKPSFPREQVLHCSNLRNRFVAMKSVQSVHNFTEFLMMVKEIMSCPWTRNLTRQVIH</sequence>
<evidence type="ECO:0000256" key="1">
    <source>
        <dbReference type="SAM" id="SignalP"/>
    </source>
</evidence>
<feature type="chain" id="PRO_5042293249" evidence="1">
    <location>
        <begin position="17"/>
        <end position="78"/>
    </location>
</feature>
<organism evidence="2 3">
    <name type="scientific">Aldrovandia affinis</name>
    <dbReference type="NCBI Taxonomy" id="143900"/>
    <lineage>
        <taxon>Eukaryota</taxon>
        <taxon>Metazoa</taxon>
        <taxon>Chordata</taxon>
        <taxon>Craniata</taxon>
        <taxon>Vertebrata</taxon>
        <taxon>Euteleostomi</taxon>
        <taxon>Actinopterygii</taxon>
        <taxon>Neopterygii</taxon>
        <taxon>Teleostei</taxon>
        <taxon>Notacanthiformes</taxon>
        <taxon>Halosauridae</taxon>
        <taxon>Aldrovandia</taxon>
    </lineage>
</organism>
<gene>
    <name evidence="2" type="ORF">AAFF_G00156380</name>
</gene>
<keyword evidence="3" id="KW-1185">Reference proteome</keyword>
<protein>
    <submittedName>
        <fullName evidence="2">Uncharacterized protein</fullName>
    </submittedName>
</protein>
<comment type="caution">
    <text evidence="2">The sequence shown here is derived from an EMBL/GenBank/DDBJ whole genome shotgun (WGS) entry which is preliminary data.</text>
</comment>
<keyword evidence="1" id="KW-0732">Signal</keyword>
<evidence type="ECO:0000313" key="2">
    <source>
        <dbReference type="EMBL" id="KAJ8387400.1"/>
    </source>
</evidence>
<name>A0AAD7RNN3_9TELE</name>
<dbReference type="AlphaFoldDB" id="A0AAD7RNN3"/>
<feature type="non-terminal residue" evidence="2">
    <location>
        <position position="1"/>
    </location>
</feature>
<feature type="signal peptide" evidence="1">
    <location>
        <begin position="1"/>
        <end position="16"/>
    </location>
</feature>
<reference evidence="2" key="1">
    <citation type="journal article" date="2023" name="Science">
        <title>Genome structures resolve the early diversification of teleost fishes.</title>
        <authorList>
            <person name="Parey E."/>
            <person name="Louis A."/>
            <person name="Montfort J."/>
            <person name="Bouchez O."/>
            <person name="Roques C."/>
            <person name="Iampietro C."/>
            <person name="Lluch J."/>
            <person name="Castinel A."/>
            <person name="Donnadieu C."/>
            <person name="Desvignes T."/>
            <person name="Floi Bucao C."/>
            <person name="Jouanno E."/>
            <person name="Wen M."/>
            <person name="Mejri S."/>
            <person name="Dirks R."/>
            <person name="Jansen H."/>
            <person name="Henkel C."/>
            <person name="Chen W.J."/>
            <person name="Zahm M."/>
            <person name="Cabau C."/>
            <person name="Klopp C."/>
            <person name="Thompson A.W."/>
            <person name="Robinson-Rechavi M."/>
            <person name="Braasch I."/>
            <person name="Lecointre G."/>
            <person name="Bobe J."/>
            <person name="Postlethwait J.H."/>
            <person name="Berthelot C."/>
            <person name="Roest Crollius H."/>
            <person name="Guiguen Y."/>
        </authorList>
    </citation>
    <scope>NUCLEOTIDE SEQUENCE</scope>
    <source>
        <strain evidence="2">NC1722</strain>
    </source>
</reference>
<accession>A0AAD7RNN3</accession>
<dbReference type="Proteomes" id="UP001221898">
    <property type="component" value="Unassembled WGS sequence"/>
</dbReference>
<proteinExistence type="predicted"/>